<evidence type="ECO:0000256" key="9">
    <source>
        <dbReference type="SAM" id="MobiDB-lite"/>
    </source>
</evidence>
<feature type="compositionally biased region" description="Basic residues" evidence="9">
    <location>
        <begin position="98"/>
        <end position="107"/>
    </location>
</feature>
<dbReference type="PANTHER" id="PTHR10656:SF42">
    <property type="entry name" value="CYCLIC GMP-AMP SYNTHASE-LIKE PROTEIN-RELATED"/>
    <property type="match status" value="1"/>
</dbReference>
<keyword evidence="5" id="KW-0479">Metal-binding</keyword>
<dbReference type="STRING" id="46731.A0A3M6U036"/>
<evidence type="ECO:0000313" key="13">
    <source>
        <dbReference type="Proteomes" id="UP000275408"/>
    </source>
</evidence>
<evidence type="ECO:0000256" key="8">
    <source>
        <dbReference type="ARBA" id="ARBA00022842"/>
    </source>
</evidence>
<dbReference type="AlphaFoldDB" id="A0A3M6U036"/>
<keyword evidence="8" id="KW-0460">Magnesium</keyword>
<evidence type="ECO:0000256" key="4">
    <source>
        <dbReference type="ARBA" id="ARBA00022695"/>
    </source>
</evidence>
<dbReference type="EMBL" id="RCHS01002515">
    <property type="protein sequence ID" value="RMX46961.1"/>
    <property type="molecule type" value="Genomic_DNA"/>
</dbReference>
<dbReference type="InterPro" id="IPR024810">
    <property type="entry name" value="MAB21L/cGLR"/>
</dbReference>
<evidence type="ECO:0000256" key="2">
    <source>
        <dbReference type="ARBA" id="ARBA00008307"/>
    </source>
</evidence>
<dbReference type="PANTHER" id="PTHR10656">
    <property type="entry name" value="CELL FATE DETERMINING PROTEIN MAB21-RELATED"/>
    <property type="match status" value="1"/>
</dbReference>
<keyword evidence="13" id="KW-1185">Reference proteome</keyword>
<evidence type="ECO:0000256" key="7">
    <source>
        <dbReference type="ARBA" id="ARBA00022840"/>
    </source>
</evidence>
<keyword evidence="4" id="KW-0548">Nucleotidyltransferase</keyword>
<dbReference type="Pfam" id="PF20266">
    <property type="entry name" value="Mab-21_C"/>
    <property type="match status" value="1"/>
</dbReference>
<reference evidence="12 13" key="1">
    <citation type="journal article" date="2018" name="Sci. Rep.">
        <title>Comparative analysis of the Pocillopora damicornis genome highlights role of immune system in coral evolution.</title>
        <authorList>
            <person name="Cunning R."/>
            <person name="Bay R.A."/>
            <person name="Gillette P."/>
            <person name="Baker A.C."/>
            <person name="Traylor-Knowles N."/>
        </authorList>
    </citation>
    <scope>NUCLEOTIDE SEQUENCE [LARGE SCALE GENOMIC DNA]</scope>
    <source>
        <strain evidence="12">RSMAS</strain>
        <tissue evidence="12">Whole animal</tissue>
    </source>
</reference>
<feature type="compositionally biased region" description="Basic and acidic residues" evidence="9">
    <location>
        <begin position="197"/>
        <end position="206"/>
    </location>
</feature>
<gene>
    <name evidence="12" type="ORF">pdam_00011941</name>
</gene>
<evidence type="ECO:0000259" key="11">
    <source>
        <dbReference type="Pfam" id="PF20266"/>
    </source>
</evidence>
<dbReference type="GO" id="GO:0016779">
    <property type="term" value="F:nucleotidyltransferase activity"/>
    <property type="evidence" value="ECO:0007669"/>
    <property type="project" value="UniProtKB-KW"/>
</dbReference>
<name>A0A3M6U036_POCDA</name>
<keyword evidence="6" id="KW-0547">Nucleotide-binding</keyword>
<evidence type="ECO:0000256" key="3">
    <source>
        <dbReference type="ARBA" id="ARBA00022679"/>
    </source>
</evidence>
<feature type="domain" description="Mab-21-like HhH/H2TH-like" evidence="11">
    <location>
        <begin position="550"/>
        <end position="639"/>
    </location>
</feature>
<comment type="caution">
    <text evidence="12">The sequence shown here is derived from an EMBL/GenBank/DDBJ whole genome shotgun (WGS) entry which is preliminary data.</text>
</comment>
<proteinExistence type="inferred from homology"/>
<dbReference type="Gene3D" id="3.30.460.90">
    <property type="match status" value="1"/>
</dbReference>
<dbReference type="Pfam" id="PF03281">
    <property type="entry name" value="Mab-21"/>
    <property type="match status" value="1"/>
</dbReference>
<keyword evidence="7" id="KW-0067">ATP-binding</keyword>
<comment type="similarity">
    <text evidence="2">Belongs to the mab-21 family.</text>
</comment>
<evidence type="ECO:0000256" key="1">
    <source>
        <dbReference type="ARBA" id="ARBA00001946"/>
    </source>
</evidence>
<evidence type="ECO:0000256" key="6">
    <source>
        <dbReference type="ARBA" id="ARBA00022741"/>
    </source>
</evidence>
<accession>A0A3M6U036</accession>
<evidence type="ECO:0000313" key="12">
    <source>
        <dbReference type="EMBL" id="RMX46961.1"/>
    </source>
</evidence>
<comment type="cofactor">
    <cofactor evidence="1">
        <name>Mg(2+)</name>
        <dbReference type="ChEBI" id="CHEBI:18420"/>
    </cofactor>
</comment>
<dbReference type="GO" id="GO:0005524">
    <property type="term" value="F:ATP binding"/>
    <property type="evidence" value="ECO:0007669"/>
    <property type="project" value="UniProtKB-KW"/>
</dbReference>
<dbReference type="InterPro" id="IPR046903">
    <property type="entry name" value="Mab-21-like_nuc_Trfase"/>
</dbReference>
<sequence>MSSSYSTTKILNPKTRKQTIRVVSSKARPLHTPRRVRFRRASKLSEESGKEIMKATITENSSATVKIKGVHLEKNLSLFERNHLKLNHPSGASTKDSAKRRPSRARRTATVGSMKKEKPQGIYSEFNGPDIRKPVPKKGSGTRSQAAMSVEPKRQSGFRVERVKLISPVKISDQIVSLSSGTYGKLNAATSAEAKRRSGFHVDRKKPTPAVKKSCQKVTPAPIISTATHSKPVLIQSGMPSGRAKTVNYHNNDRGKFVRTVSKAPQSRTPQPVATEGLVRNSRPLSGTKPVSPRGHYILHTALLKFFDDKVSLTQEEINKNSSTVNGFLKSLLPLIQQQDELFGLKKLNTGSYYEKLRVSQPNEFDTMLVFDSHRITKFFNIEYNFRNPSTMLFAKLLFKDHVLKGRELWGAFLTADGKYLSPTKLLRHFFSSVCKAVKLLARDQRHRVSNVRQNGPAVTLKIDEKIEFDLVLSIEILEWPRCASGWGNFSSKGSWPTKHQVEEIRISQPKCYLVAKPCDAERSLDSRVFWRISFSEAEKKLLLPSDSDKKYFKIVKAIFQAKKEELRPLTSFHLKNAFLLHRCEKPDKSNLARSVLEFIQNLIQRMRKGLLPHFFVSRVNLLATISQDDRLKIARRLENYLVHLVKRPNCFLPSLNP</sequence>
<dbReference type="OrthoDB" id="6054650at2759"/>
<protein>
    <submittedName>
        <fullName evidence="12">Uncharacterized protein</fullName>
    </submittedName>
</protein>
<evidence type="ECO:0000256" key="5">
    <source>
        <dbReference type="ARBA" id="ARBA00022723"/>
    </source>
</evidence>
<dbReference type="SMART" id="SM01265">
    <property type="entry name" value="Mab-21"/>
    <property type="match status" value="1"/>
</dbReference>
<organism evidence="12 13">
    <name type="scientific">Pocillopora damicornis</name>
    <name type="common">Cauliflower coral</name>
    <name type="synonym">Millepora damicornis</name>
    <dbReference type="NCBI Taxonomy" id="46731"/>
    <lineage>
        <taxon>Eukaryota</taxon>
        <taxon>Metazoa</taxon>
        <taxon>Cnidaria</taxon>
        <taxon>Anthozoa</taxon>
        <taxon>Hexacorallia</taxon>
        <taxon>Scleractinia</taxon>
        <taxon>Astrocoeniina</taxon>
        <taxon>Pocilloporidae</taxon>
        <taxon>Pocillopora</taxon>
    </lineage>
</organism>
<feature type="domain" description="Mab-21-like nucleotidyltransferase" evidence="10">
    <location>
        <begin position="353"/>
        <end position="543"/>
    </location>
</feature>
<feature type="region of interest" description="Disordered" evidence="9">
    <location>
        <begin position="197"/>
        <end position="217"/>
    </location>
</feature>
<keyword evidence="3" id="KW-0808">Transferase</keyword>
<evidence type="ECO:0000259" key="10">
    <source>
        <dbReference type="Pfam" id="PF03281"/>
    </source>
</evidence>
<dbReference type="InterPro" id="IPR046906">
    <property type="entry name" value="Mab-21_HhH/H2TH-like"/>
</dbReference>
<dbReference type="Gene3D" id="1.10.1410.40">
    <property type="match status" value="1"/>
</dbReference>
<dbReference type="Proteomes" id="UP000275408">
    <property type="component" value="Unassembled WGS sequence"/>
</dbReference>
<dbReference type="GO" id="GO:0046872">
    <property type="term" value="F:metal ion binding"/>
    <property type="evidence" value="ECO:0007669"/>
    <property type="project" value="UniProtKB-KW"/>
</dbReference>
<feature type="region of interest" description="Disordered" evidence="9">
    <location>
        <begin position="84"/>
        <end position="155"/>
    </location>
</feature>